<dbReference type="Proteomes" id="UP000054097">
    <property type="component" value="Unassembled WGS sequence"/>
</dbReference>
<reference evidence="2" key="2">
    <citation type="submission" date="2015-01" db="EMBL/GenBank/DDBJ databases">
        <title>Evolutionary Origins and Diversification of the Mycorrhizal Mutualists.</title>
        <authorList>
            <consortium name="DOE Joint Genome Institute"/>
            <consortium name="Mycorrhizal Genomics Consortium"/>
            <person name="Kohler A."/>
            <person name="Kuo A."/>
            <person name="Nagy L.G."/>
            <person name="Floudas D."/>
            <person name="Copeland A."/>
            <person name="Barry K.W."/>
            <person name="Cichocki N."/>
            <person name="Veneault-Fourrey C."/>
            <person name="LaButti K."/>
            <person name="Lindquist E.A."/>
            <person name="Lipzen A."/>
            <person name="Lundell T."/>
            <person name="Morin E."/>
            <person name="Murat C."/>
            <person name="Riley R."/>
            <person name="Ohm R."/>
            <person name="Sun H."/>
            <person name="Tunlid A."/>
            <person name="Henrissat B."/>
            <person name="Grigoriev I.V."/>
            <person name="Hibbett D.S."/>
            <person name="Martin F."/>
        </authorList>
    </citation>
    <scope>NUCLEOTIDE SEQUENCE [LARGE SCALE GENOMIC DNA]</scope>
    <source>
        <strain evidence="2">MAFF 305830</strain>
    </source>
</reference>
<evidence type="ECO:0000313" key="1">
    <source>
        <dbReference type="EMBL" id="KIM28571.1"/>
    </source>
</evidence>
<sequence>MEDRRRNGIGTFWVNISQRPSWVVVVGSKDVEEARWRICEIAIKGAYVRERNESKCDQVLDTECDQNTLLNEGQWLDLFVRPSAPRVPYMGYLRRLWV</sequence>
<protein>
    <submittedName>
        <fullName evidence="1">Uncharacterized protein</fullName>
    </submittedName>
</protein>
<keyword evidence="2" id="KW-1185">Reference proteome</keyword>
<dbReference type="EMBL" id="KN824292">
    <property type="protein sequence ID" value="KIM28571.1"/>
    <property type="molecule type" value="Genomic_DNA"/>
</dbReference>
<dbReference type="AlphaFoldDB" id="A0A0C3BAV1"/>
<dbReference type="HOGENOM" id="CLU_2339324_0_0_1"/>
<gene>
    <name evidence="1" type="ORF">M408DRAFT_329348</name>
</gene>
<organism evidence="1 2">
    <name type="scientific">Serendipita vermifera MAFF 305830</name>
    <dbReference type="NCBI Taxonomy" id="933852"/>
    <lineage>
        <taxon>Eukaryota</taxon>
        <taxon>Fungi</taxon>
        <taxon>Dikarya</taxon>
        <taxon>Basidiomycota</taxon>
        <taxon>Agaricomycotina</taxon>
        <taxon>Agaricomycetes</taxon>
        <taxon>Sebacinales</taxon>
        <taxon>Serendipitaceae</taxon>
        <taxon>Serendipita</taxon>
    </lineage>
</organism>
<evidence type="ECO:0000313" key="2">
    <source>
        <dbReference type="Proteomes" id="UP000054097"/>
    </source>
</evidence>
<accession>A0A0C3BAV1</accession>
<feature type="non-terminal residue" evidence="1">
    <location>
        <position position="98"/>
    </location>
</feature>
<proteinExistence type="predicted"/>
<reference evidence="1 2" key="1">
    <citation type="submission" date="2014-04" db="EMBL/GenBank/DDBJ databases">
        <authorList>
            <consortium name="DOE Joint Genome Institute"/>
            <person name="Kuo A."/>
            <person name="Zuccaro A."/>
            <person name="Kohler A."/>
            <person name="Nagy L.G."/>
            <person name="Floudas D."/>
            <person name="Copeland A."/>
            <person name="Barry K.W."/>
            <person name="Cichocki N."/>
            <person name="Veneault-Fourrey C."/>
            <person name="LaButti K."/>
            <person name="Lindquist E.A."/>
            <person name="Lipzen A."/>
            <person name="Lundell T."/>
            <person name="Morin E."/>
            <person name="Murat C."/>
            <person name="Sun H."/>
            <person name="Tunlid A."/>
            <person name="Henrissat B."/>
            <person name="Grigoriev I.V."/>
            <person name="Hibbett D.S."/>
            <person name="Martin F."/>
            <person name="Nordberg H.P."/>
            <person name="Cantor M.N."/>
            <person name="Hua S.X."/>
        </authorList>
    </citation>
    <scope>NUCLEOTIDE SEQUENCE [LARGE SCALE GENOMIC DNA]</scope>
    <source>
        <strain evidence="1 2">MAFF 305830</strain>
    </source>
</reference>
<name>A0A0C3BAV1_SERVB</name>